<keyword evidence="1" id="KW-0472">Membrane</keyword>
<evidence type="ECO:0000313" key="2">
    <source>
        <dbReference type="EMBL" id="PBK59784.1"/>
    </source>
</evidence>
<dbReference type="EMBL" id="KZ293497">
    <property type="protein sequence ID" value="PBK59784.1"/>
    <property type="molecule type" value="Genomic_DNA"/>
</dbReference>
<name>A0A2H3ASS9_9AGAR</name>
<organism evidence="2 3">
    <name type="scientific">Armillaria solidipes</name>
    <dbReference type="NCBI Taxonomy" id="1076256"/>
    <lineage>
        <taxon>Eukaryota</taxon>
        <taxon>Fungi</taxon>
        <taxon>Dikarya</taxon>
        <taxon>Basidiomycota</taxon>
        <taxon>Agaricomycotina</taxon>
        <taxon>Agaricomycetes</taxon>
        <taxon>Agaricomycetidae</taxon>
        <taxon>Agaricales</taxon>
        <taxon>Marasmiineae</taxon>
        <taxon>Physalacriaceae</taxon>
        <taxon>Armillaria</taxon>
    </lineage>
</organism>
<keyword evidence="1" id="KW-1133">Transmembrane helix</keyword>
<dbReference type="AlphaFoldDB" id="A0A2H3ASS9"/>
<keyword evidence="3" id="KW-1185">Reference proteome</keyword>
<evidence type="ECO:0000313" key="3">
    <source>
        <dbReference type="Proteomes" id="UP000218334"/>
    </source>
</evidence>
<sequence length="130" mass="15197">MLARASGYCLFFQDTFYSFHDTVYSFHDTFYSFEYFLFLLIRFNSSASGGQSYNDPAMALTVVQDSLQRPTVFLFHSLQSFLFLSIPLRTLDLPHEVLPLTYVVSIFWLTVLIVIFIDGWRCDCDHIYIT</sequence>
<feature type="transmembrane region" description="Helical" evidence="1">
    <location>
        <begin position="97"/>
        <end position="117"/>
    </location>
</feature>
<reference evidence="3" key="1">
    <citation type="journal article" date="2017" name="Nat. Ecol. Evol.">
        <title>Genome expansion and lineage-specific genetic innovations in the forest pathogenic fungi Armillaria.</title>
        <authorList>
            <person name="Sipos G."/>
            <person name="Prasanna A.N."/>
            <person name="Walter M.C."/>
            <person name="O'Connor E."/>
            <person name="Balint B."/>
            <person name="Krizsan K."/>
            <person name="Kiss B."/>
            <person name="Hess J."/>
            <person name="Varga T."/>
            <person name="Slot J."/>
            <person name="Riley R."/>
            <person name="Boka B."/>
            <person name="Rigling D."/>
            <person name="Barry K."/>
            <person name="Lee J."/>
            <person name="Mihaltcheva S."/>
            <person name="LaButti K."/>
            <person name="Lipzen A."/>
            <person name="Waldron R."/>
            <person name="Moloney N.M."/>
            <person name="Sperisen C."/>
            <person name="Kredics L."/>
            <person name="Vagvoelgyi C."/>
            <person name="Patrignani A."/>
            <person name="Fitzpatrick D."/>
            <person name="Nagy I."/>
            <person name="Doyle S."/>
            <person name="Anderson J.B."/>
            <person name="Grigoriev I.V."/>
            <person name="Gueldener U."/>
            <person name="Muensterkoetter M."/>
            <person name="Nagy L.G."/>
        </authorList>
    </citation>
    <scope>NUCLEOTIDE SEQUENCE [LARGE SCALE GENOMIC DNA]</scope>
    <source>
        <strain evidence="3">28-4</strain>
    </source>
</reference>
<dbReference type="Proteomes" id="UP000218334">
    <property type="component" value="Unassembled WGS sequence"/>
</dbReference>
<protein>
    <submittedName>
        <fullName evidence="2">Uncharacterized protein</fullName>
    </submittedName>
</protein>
<accession>A0A2H3ASS9</accession>
<keyword evidence="1" id="KW-0812">Transmembrane</keyword>
<proteinExistence type="predicted"/>
<evidence type="ECO:0000256" key="1">
    <source>
        <dbReference type="SAM" id="Phobius"/>
    </source>
</evidence>
<gene>
    <name evidence="2" type="ORF">ARMSODRAFT_769770</name>
</gene>